<reference evidence="2" key="1">
    <citation type="journal article" date="2022" name="Int. J. Mol. Sci.">
        <title>Draft Genome of Tanacetum Coccineum: Genomic Comparison of Closely Related Tanacetum-Family Plants.</title>
        <authorList>
            <person name="Yamashiro T."/>
            <person name="Shiraishi A."/>
            <person name="Nakayama K."/>
            <person name="Satake H."/>
        </authorList>
    </citation>
    <scope>NUCLEOTIDE SEQUENCE</scope>
</reference>
<evidence type="ECO:0000313" key="2">
    <source>
        <dbReference type="EMBL" id="GJT61006.1"/>
    </source>
</evidence>
<keyword evidence="2" id="KW-0695">RNA-directed DNA polymerase</keyword>
<keyword evidence="3" id="KW-1185">Reference proteome</keyword>
<dbReference type="Gene3D" id="2.40.70.10">
    <property type="entry name" value="Acid Proteases"/>
    <property type="match status" value="1"/>
</dbReference>
<dbReference type="InterPro" id="IPR021109">
    <property type="entry name" value="Peptidase_aspartic_dom_sf"/>
</dbReference>
<dbReference type="PANTHER" id="PTHR15503:SF45">
    <property type="entry name" value="RNA-DIRECTED DNA POLYMERASE HOMOLOG"/>
    <property type="match status" value="1"/>
</dbReference>
<gene>
    <name evidence="2" type="ORF">Tco_1004539</name>
</gene>
<dbReference type="CDD" id="cd00303">
    <property type="entry name" value="retropepsin_like"/>
    <property type="match status" value="1"/>
</dbReference>
<sequence>MLSDHKTPAAATTAIGNQRTPSANQRTTQEMGKLEEEFMPSVEEEKPIRTQTSLLFVELADGKIKGADTIIRGCTLNFLNHPLDIDLMLVELGSFDVIIGMDWLTKYHVVIICDEKIIRVPYGDEVLMIQGDRSKGERNSKLNIISCTKTQKYIQKGCHVFLAQIMENKTEDKSGEKRLEDVPIVRDFSNVFPEDLPGLPPARKVEFQIDLVPGPAPVA</sequence>
<dbReference type="EMBL" id="BQNB010017250">
    <property type="protein sequence ID" value="GJT61006.1"/>
    <property type="molecule type" value="Genomic_DNA"/>
</dbReference>
<keyword evidence="2" id="KW-0808">Transferase</keyword>
<dbReference type="Pfam" id="PF08284">
    <property type="entry name" value="RVP_2"/>
    <property type="match status" value="1"/>
</dbReference>
<name>A0ABQ5FC65_9ASTR</name>
<proteinExistence type="predicted"/>
<dbReference type="InterPro" id="IPR032567">
    <property type="entry name" value="RTL1-rel"/>
</dbReference>
<dbReference type="Proteomes" id="UP001151760">
    <property type="component" value="Unassembled WGS sequence"/>
</dbReference>
<feature type="compositionally biased region" description="Polar residues" evidence="1">
    <location>
        <begin position="14"/>
        <end position="28"/>
    </location>
</feature>
<dbReference type="PANTHER" id="PTHR15503">
    <property type="entry name" value="LDOC1 RELATED"/>
    <property type="match status" value="1"/>
</dbReference>
<reference evidence="2" key="2">
    <citation type="submission" date="2022-01" db="EMBL/GenBank/DDBJ databases">
        <authorList>
            <person name="Yamashiro T."/>
            <person name="Shiraishi A."/>
            <person name="Satake H."/>
            <person name="Nakayama K."/>
        </authorList>
    </citation>
    <scope>NUCLEOTIDE SEQUENCE</scope>
</reference>
<organism evidence="2 3">
    <name type="scientific">Tanacetum coccineum</name>
    <dbReference type="NCBI Taxonomy" id="301880"/>
    <lineage>
        <taxon>Eukaryota</taxon>
        <taxon>Viridiplantae</taxon>
        <taxon>Streptophyta</taxon>
        <taxon>Embryophyta</taxon>
        <taxon>Tracheophyta</taxon>
        <taxon>Spermatophyta</taxon>
        <taxon>Magnoliopsida</taxon>
        <taxon>eudicotyledons</taxon>
        <taxon>Gunneridae</taxon>
        <taxon>Pentapetalae</taxon>
        <taxon>asterids</taxon>
        <taxon>campanulids</taxon>
        <taxon>Asterales</taxon>
        <taxon>Asteraceae</taxon>
        <taxon>Asteroideae</taxon>
        <taxon>Anthemideae</taxon>
        <taxon>Anthemidinae</taxon>
        <taxon>Tanacetum</taxon>
    </lineage>
</organism>
<feature type="region of interest" description="Disordered" evidence="1">
    <location>
        <begin position="1"/>
        <end position="28"/>
    </location>
</feature>
<comment type="caution">
    <text evidence="2">The sequence shown here is derived from an EMBL/GenBank/DDBJ whole genome shotgun (WGS) entry which is preliminary data.</text>
</comment>
<dbReference type="GO" id="GO:0003964">
    <property type="term" value="F:RNA-directed DNA polymerase activity"/>
    <property type="evidence" value="ECO:0007669"/>
    <property type="project" value="UniProtKB-KW"/>
</dbReference>
<evidence type="ECO:0000256" key="1">
    <source>
        <dbReference type="SAM" id="MobiDB-lite"/>
    </source>
</evidence>
<protein>
    <submittedName>
        <fullName evidence="2">Reverse transcriptase domain-containing protein</fullName>
    </submittedName>
</protein>
<keyword evidence="2" id="KW-0548">Nucleotidyltransferase</keyword>
<evidence type="ECO:0000313" key="3">
    <source>
        <dbReference type="Proteomes" id="UP001151760"/>
    </source>
</evidence>
<accession>A0ABQ5FC65</accession>